<dbReference type="InterPro" id="IPR005630">
    <property type="entry name" value="Terpene_synthase_metal-bd"/>
</dbReference>
<dbReference type="InterPro" id="IPR008949">
    <property type="entry name" value="Isoprenoid_synthase_dom_sf"/>
</dbReference>
<evidence type="ECO:0000313" key="7">
    <source>
        <dbReference type="Proteomes" id="UP000631114"/>
    </source>
</evidence>
<dbReference type="AlphaFoldDB" id="A0A835H3G4"/>
<evidence type="ECO:0000256" key="1">
    <source>
        <dbReference type="ARBA" id="ARBA00001946"/>
    </source>
</evidence>
<organism evidence="6 7">
    <name type="scientific">Coptis chinensis</name>
    <dbReference type="NCBI Taxonomy" id="261450"/>
    <lineage>
        <taxon>Eukaryota</taxon>
        <taxon>Viridiplantae</taxon>
        <taxon>Streptophyta</taxon>
        <taxon>Embryophyta</taxon>
        <taxon>Tracheophyta</taxon>
        <taxon>Spermatophyta</taxon>
        <taxon>Magnoliopsida</taxon>
        <taxon>Ranunculales</taxon>
        <taxon>Ranunculaceae</taxon>
        <taxon>Coptidoideae</taxon>
        <taxon>Coptis</taxon>
    </lineage>
</organism>
<evidence type="ECO:0000256" key="2">
    <source>
        <dbReference type="ARBA" id="ARBA00022723"/>
    </source>
</evidence>
<evidence type="ECO:0000259" key="4">
    <source>
        <dbReference type="Pfam" id="PF01397"/>
    </source>
</evidence>
<dbReference type="Pfam" id="PF03936">
    <property type="entry name" value="Terpene_synth_C"/>
    <property type="match status" value="1"/>
</dbReference>
<dbReference type="Gene3D" id="1.10.600.10">
    <property type="entry name" value="Farnesyl Diphosphate Synthase"/>
    <property type="match status" value="1"/>
</dbReference>
<keyword evidence="2" id="KW-0479">Metal-binding</keyword>
<gene>
    <name evidence="6" type="ORF">IFM89_030143</name>
</gene>
<keyword evidence="3" id="KW-0460">Magnesium</keyword>
<evidence type="ECO:0000259" key="5">
    <source>
        <dbReference type="Pfam" id="PF03936"/>
    </source>
</evidence>
<dbReference type="SUPFAM" id="SSF48239">
    <property type="entry name" value="Terpenoid cyclases/Protein prenyltransferases"/>
    <property type="match status" value="2"/>
</dbReference>
<accession>A0A835H3G4</accession>
<dbReference type="OrthoDB" id="2343925at2759"/>
<dbReference type="InterPro" id="IPR050148">
    <property type="entry name" value="Terpene_synthase-like"/>
</dbReference>
<dbReference type="GO" id="GO:0000287">
    <property type="term" value="F:magnesium ion binding"/>
    <property type="evidence" value="ECO:0007669"/>
    <property type="project" value="InterPro"/>
</dbReference>
<dbReference type="InterPro" id="IPR036965">
    <property type="entry name" value="Terpene_synth_N_sf"/>
</dbReference>
<dbReference type="SFLD" id="SFLDG01014">
    <property type="entry name" value="Terpene_Cyclase_Like_1_N-term"/>
    <property type="match status" value="1"/>
</dbReference>
<dbReference type="PANTHER" id="PTHR31739">
    <property type="entry name" value="ENT-COPALYL DIPHOSPHATE SYNTHASE, CHLOROPLASTIC"/>
    <property type="match status" value="1"/>
</dbReference>
<dbReference type="Gene3D" id="1.50.10.160">
    <property type="match status" value="1"/>
</dbReference>
<evidence type="ECO:0000313" key="6">
    <source>
        <dbReference type="EMBL" id="KAF9589993.1"/>
    </source>
</evidence>
<dbReference type="Proteomes" id="UP000631114">
    <property type="component" value="Unassembled WGS sequence"/>
</dbReference>
<name>A0A835H3G4_9MAGN</name>
<dbReference type="GO" id="GO:0010333">
    <property type="term" value="F:terpene synthase activity"/>
    <property type="evidence" value="ECO:0007669"/>
    <property type="project" value="InterPro"/>
</dbReference>
<sequence length="726" mass="84373">MISQLTLLSSPQYVPKPSTLFLPLRTPTSFFNGSSQYTYVQPTQLPEKDFKANKENGIAQQVSEFNNIGEQVGVIRARLQSLDDGELSISAYDTAWVALVKDINGNDAPQFPSSLEWIVNNQFPDGSWGDSFFSAYDRLRCTLACVLALKTWNCDQEKWEKGMSFLGQYLHKLNDEDPEHQPSGFEVAFPTLIEMAQKLGLEVLQDPTVLQDLYAKRELKLKSLEGIPDLDWEKLVKLQHPNGSFLCSTSSTAYALMQTKDKKCLKYLTEVVERFKGGGFHCIAPHCYPIELFERLWIVDRLERLGISRYFKSEIKECLDYVYRNWTPNGISWSRDTIEFDIDDTSMGFRMLRLHGYDVNANAFQHFERDGQFFCFVGQTSQGITEMLSLYRASQVLFPKEQILQEAKEFASKFLREKQSLGQVSDRWIITKDLVGEVDYNMCVPWYANLPRIETRYYLDQYGGDDDVWIAKVLYRMYNVSNKQYLELAKLDYNHCQKMHQMEWVDIQEWYEEFNLRDFGISKDELLKAYFQAVSSIFEPERATDRLAWARSTVLVKAVSFYFKAISIEQQRTFIEAFHYSSVHSNDRKLDTNGIRNELVEVILKTLSDIGFKIQEVHGTEVDHILKNFWNAWLRNSQTQEDRSHISTRAGWKENNNVEITIHQPMESVQLDMQQLLQHVLKRDGGIHPEIKQTFLTVAKSYYYTAHCEPTTINRHISKVLFDAVL</sequence>
<dbReference type="InterPro" id="IPR001906">
    <property type="entry name" value="Terpene_synth_N"/>
</dbReference>
<protein>
    <submittedName>
        <fullName evidence="6">Uncharacterized protein</fullName>
    </submittedName>
</protein>
<dbReference type="GO" id="GO:0009507">
    <property type="term" value="C:chloroplast"/>
    <property type="evidence" value="ECO:0007669"/>
    <property type="project" value="TreeGrafter"/>
</dbReference>
<dbReference type="Gene3D" id="1.50.10.130">
    <property type="entry name" value="Terpene synthase, N-terminal domain"/>
    <property type="match status" value="1"/>
</dbReference>
<dbReference type="EMBL" id="JADFTS010000009">
    <property type="protein sequence ID" value="KAF9589993.1"/>
    <property type="molecule type" value="Genomic_DNA"/>
</dbReference>
<dbReference type="PANTHER" id="PTHR31739:SF4">
    <property type="entry name" value="ENT-COPALYL DIPHOSPHATE SYNTHASE, CHLOROPLASTIC"/>
    <property type="match status" value="1"/>
</dbReference>
<dbReference type="InterPro" id="IPR008930">
    <property type="entry name" value="Terpenoid_cyclase/PrenylTrfase"/>
</dbReference>
<dbReference type="FunFam" id="1.50.10.130:FF:000002">
    <property type="entry name" value="Ent-copalyl diphosphate synthase, chloroplastic"/>
    <property type="match status" value="1"/>
</dbReference>
<dbReference type="SUPFAM" id="SSF48576">
    <property type="entry name" value="Terpenoid synthases"/>
    <property type="match status" value="1"/>
</dbReference>
<feature type="domain" description="Terpene synthase metal-binding" evidence="5">
    <location>
        <begin position="515"/>
        <end position="636"/>
    </location>
</feature>
<feature type="domain" description="Terpene synthase N-terminal" evidence="4">
    <location>
        <begin position="231"/>
        <end position="440"/>
    </location>
</feature>
<comment type="caution">
    <text evidence="6">The sequence shown here is derived from an EMBL/GenBank/DDBJ whole genome shotgun (WGS) entry which is preliminary data.</text>
</comment>
<reference evidence="6 7" key="1">
    <citation type="submission" date="2020-10" db="EMBL/GenBank/DDBJ databases">
        <title>The Coptis chinensis genome and diversification of protoberbering-type alkaloids.</title>
        <authorList>
            <person name="Wang B."/>
            <person name="Shu S."/>
            <person name="Song C."/>
            <person name="Liu Y."/>
        </authorList>
    </citation>
    <scope>NUCLEOTIDE SEQUENCE [LARGE SCALE GENOMIC DNA]</scope>
    <source>
        <strain evidence="6">HL-2020</strain>
        <tissue evidence="6">Leaf</tissue>
    </source>
</reference>
<dbReference type="Pfam" id="PF01397">
    <property type="entry name" value="Terpene_synth"/>
    <property type="match status" value="1"/>
</dbReference>
<comment type="cofactor">
    <cofactor evidence="1">
        <name>Mg(2+)</name>
        <dbReference type="ChEBI" id="CHEBI:18420"/>
    </cofactor>
</comment>
<evidence type="ECO:0000256" key="3">
    <source>
        <dbReference type="ARBA" id="ARBA00022842"/>
    </source>
</evidence>
<proteinExistence type="predicted"/>
<keyword evidence="7" id="KW-1185">Reference proteome</keyword>
<dbReference type="GO" id="GO:0009686">
    <property type="term" value="P:gibberellin biosynthetic process"/>
    <property type="evidence" value="ECO:0007669"/>
    <property type="project" value="TreeGrafter"/>
</dbReference>